<protein>
    <submittedName>
        <fullName evidence="2">Uncharacterized protein</fullName>
    </submittedName>
</protein>
<name>A0A0B0NZP0_GOSAR</name>
<sequence>MEIRQNLLHLQRIQKPIKFVRPKPSNPQLAPSLPIWADHEPKNKGLYDAGLP</sequence>
<organism evidence="2 3">
    <name type="scientific">Gossypium arboreum</name>
    <name type="common">Tree cotton</name>
    <name type="synonym">Gossypium nanking</name>
    <dbReference type="NCBI Taxonomy" id="29729"/>
    <lineage>
        <taxon>Eukaryota</taxon>
        <taxon>Viridiplantae</taxon>
        <taxon>Streptophyta</taxon>
        <taxon>Embryophyta</taxon>
        <taxon>Tracheophyta</taxon>
        <taxon>Spermatophyta</taxon>
        <taxon>Magnoliopsida</taxon>
        <taxon>eudicotyledons</taxon>
        <taxon>Gunneridae</taxon>
        <taxon>Pentapetalae</taxon>
        <taxon>rosids</taxon>
        <taxon>malvids</taxon>
        <taxon>Malvales</taxon>
        <taxon>Malvaceae</taxon>
        <taxon>Malvoideae</taxon>
        <taxon>Gossypium</taxon>
    </lineage>
</organism>
<feature type="region of interest" description="Disordered" evidence="1">
    <location>
        <begin position="20"/>
        <end position="52"/>
    </location>
</feature>
<evidence type="ECO:0000256" key="1">
    <source>
        <dbReference type="SAM" id="MobiDB-lite"/>
    </source>
</evidence>
<dbReference type="EMBL" id="KN407986">
    <property type="protein sequence ID" value="KHG17304.1"/>
    <property type="molecule type" value="Genomic_DNA"/>
</dbReference>
<reference evidence="3" key="1">
    <citation type="submission" date="2014-09" db="EMBL/GenBank/DDBJ databases">
        <authorList>
            <person name="Mudge J."/>
            <person name="Ramaraj T."/>
            <person name="Lindquist I.E."/>
            <person name="Bharti A.K."/>
            <person name="Sundararajan A."/>
            <person name="Cameron C.T."/>
            <person name="Woodward J.E."/>
            <person name="May G.D."/>
            <person name="Brubaker C."/>
            <person name="Broadhvest J."/>
            <person name="Wilkins T.A."/>
        </authorList>
    </citation>
    <scope>NUCLEOTIDE SEQUENCE</scope>
    <source>
        <strain evidence="3">cv. AKA8401</strain>
    </source>
</reference>
<proteinExistence type="predicted"/>
<evidence type="ECO:0000313" key="2">
    <source>
        <dbReference type="EMBL" id="KHG17304.1"/>
    </source>
</evidence>
<dbReference type="Proteomes" id="UP000032142">
    <property type="component" value="Unassembled WGS sequence"/>
</dbReference>
<keyword evidence="3" id="KW-1185">Reference proteome</keyword>
<gene>
    <name evidence="2" type="ORF">F383_20664</name>
</gene>
<evidence type="ECO:0000313" key="3">
    <source>
        <dbReference type="Proteomes" id="UP000032142"/>
    </source>
</evidence>
<accession>A0A0B0NZP0</accession>
<dbReference type="AlphaFoldDB" id="A0A0B0NZP0"/>